<organism evidence="1 2">
    <name type="scientific">Flagellimonas yonaguniensis</name>
    <dbReference type="NCBI Taxonomy" id="3031325"/>
    <lineage>
        <taxon>Bacteria</taxon>
        <taxon>Pseudomonadati</taxon>
        <taxon>Bacteroidota</taxon>
        <taxon>Flavobacteriia</taxon>
        <taxon>Flavobacteriales</taxon>
        <taxon>Flavobacteriaceae</taxon>
        <taxon>Flagellimonas</taxon>
    </lineage>
</organism>
<dbReference type="Pfam" id="PF12869">
    <property type="entry name" value="tRNA_anti-like"/>
    <property type="match status" value="1"/>
</dbReference>
<keyword evidence="2" id="KW-1185">Reference proteome</keyword>
<reference evidence="1 2" key="1">
    <citation type="submission" date="2023-03" db="EMBL/GenBank/DDBJ databases">
        <title>Muricauda XX sp. nov. and Muricauda XXX sp. nov., two novel species isolated from Okinawa Trough.</title>
        <authorList>
            <person name="Cao W."/>
            <person name="Deng X."/>
        </authorList>
    </citation>
    <scope>NUCLEOTIDE SEQUENCE [LARGE SCALE GENOMIC DNA]</scope>
    <source>
        <strain evidence="1 2">334s03</strain>
    </source>
</reference>
<proteinExistence type="predicted"/>
<dbReference type="RefSeq" id="WP_275616835.1">
    <property type="nucleotide sequence ID" value="NZ_JARFVB010000013.1"/>
</dbReference>
<sequence length="138" mass="15140">MKNKIILVLVAVLIVLGGYIALRMYNKPHVNVAESDPDLVLFSQTLLEDFESDEISANTKYLEQIIQVTGKIQKLGTANGNGTITLNNGDSMGGIICHLSEKENKKMVSLREGQEIMVKGICTGYLMDVILINCVLVN</sequence>
<protein>
    <recommendedName>
        <fullName evidence="3">tRNA_anti-like</fullName>
    </recommendedName>
</protein>
<name>A0ABT5Y3S8_9FLAO</name>
<evidence type="ECO:0008006" key="3">
    <source>
        <dbReference type="Google" id="ProtNLM"/>
    </source>
</evidence>
<evidence type="ECO:0000313" key="1">
    <source>
        <dbReference type="EMBL" id="MDF0717687.1"/>
    </source>
</evidence>
<dbReference type="InterPro" id="IPR024422">
    <property type="entry name" value="Protein_unknown_function_OB"/>
</dbReference>
<dbReference type="Proteomes" id="UP001221366">
    <property type="component" value="Unassembled WGS sequence"/>
</dbReference>
<gene>
    <name evidence="1" type="ORF">PY092_16100</name>
</gene>
<accession>A0ABT5Y3S8</accession>
<dbReference type="EMBL" id="JARFVB010000013">
    <property type="protein sequence ID" value="MDF0717687.1"/>
    <property type="molecule type" value="Genomic_DNA"/>
</dbReference>
<evidence type="ECO:0000313" key="2">
    <source>
        <dbReference type="Proteomes" id="UP001221366"/>
    </source>
</evidence>
<comment type="caution">
    <text evidence="1">The sequence shown here is derived from an EMBL/GenBank/DDBJ whole genome shotgun (WGS) entry which is preliminary data.</text>
</comment>